<keyword evidence="2" id="KW-1185">Reference proteome</keyword>
<reference evidence="1" key="1">
    <citation type="journal article" date="2021" name="Cell">
        <title>Tracing the genetic footprints of vertebrate landing in non-teleost ray-finned fishes.</title>
        <authorList>
            <person name="Bi X."/>
            <person name="Wang K."/>
            <person name="Yang L."/>
            <person name="Pan H."/>
            <person name="Jiang H."/>
            <person name="Wei Q."/>
            <person name="Fang M."/>
            <person name="Yu H."/>
            <person name="Zhu C."/>
            <person name="Cai Y."/>
            <person name="He Y."/>
            <person name="Gan X."/>
            <person name="Zeng H."/>
            <person name="Yu D."/>
            <person name="Zhu Y."/>
            <person name="Jiang H."/>
            <person name="Qiu Q."/>
            <person name="Yang H."/>
            <person name="Zhang Y.E."/>
            <person name="Wang W."/>
            <person name="Zhu M."/>
            <person name="He S."/>
            <person name="Zhang G."/>
        </authorList>
    </citation>
    <scope>NUCLEOTIDE SEQUENCE</scope>
    <source>
        <strain evidence="1">Bchr_001</strain>
    </source>
</reference>
<dbReference type="Proteomes" id="UP001166052">
    <property type="component" value="Unassembled WGS sequence"/>
</dbReference>
<dbReference type="InterPro" id="IPR036236">
    <property type="entry name" value="Znf_C2H2_sf"/>
</dbReference>
<name>A0ABS2Z5U7_POLSE</name>
<dbReference type="Gene3D" id="3.30.160.60">
    <property type="entry name" value="Classic Zinc Finger"/>
    <property type="match status" value="1"/>
</dbReference>
<organism evidence="1 2">
    <name type="scientific">Polypterus senegalus</name>
    <name type="common">Senegal bichir</name>
    <dbReference type="NCBI Taxonomy" id="55291"/>
    <lineage>
        <taxon>Eukaryota</taxon>
        <taxon>Metazoa</taxon>
        <taxon>Chordata</taxon>
        <taxon>Craniata</taxon>
        <taxon>Vertebrata</taxon>
        <taxon>Euteleostomi</taxon>
        <taxon>Actinopterygii</taxon>
        <taxon>Polypteriformes</taxon>
        <taxon>Polypteridae</taxon>
        <taxon>Polypterus</taxon>
    </lineage>
</organism>
<dbReference type="EMBL" id="JAAWVN010024979">
    <property type="protein sequence ID" value="MBN3294108.1"/>
    <property type="molecule type" value="Genomic_DNA"/>
</dbReference>
<sequence length="57" mass="6590">LCNAADKKVYHCMECGSNFWGHACLKIQWIHTGETPYLCGKHFSQLYHQRVHTGDKP</sequence>
<evidence type="ECO:0000313" key="1">
    <source>
        <dbReference type="EMBL" id="MBN3294108.1"/>
    </source>
</evidence>
<accession>A0ABS2Z5U7</accession>
<proteinExistence type="predicted"/>
<protein>
    <submittedName>
        <fullName evidence="1">ZN879 protein</fullName>
    </submittedName>
</protein>
<gene>
    <name evidence="1" type="primary">Znf879_10</name>
    <name evidence="1" type="ORF">GTO92_0003808</name>
</gene>
<comment type="caution">
    <text evidence="1">The sequence shown here is derived from an EMBL/GenBank/DDBJ whole genome shotgun (WGS) entry which is preliminary data.</text>
</comment>
<evidence type="ECO:0000313" key="2">
    <source>
        <dbReference type="Proteomes" id="UP001166052"/>
    </source>
</evidence>
<feature type="non-terminal residue" evidence="1">
    <location>
        <position position="1"/>
    </location>
</feature>
<dbReference type="SUPFAM" id="SSF57667">
    <property type="entry name" value="beta-beta-alpha zinc fingers"/>
    <property type="match status" value="1"/>
</dbReference>
<feature type="non-terminal residue" evidence="1">
    <location>
        <position position="57"/>
    </location>
</feature>